<protein>
    <submittedName>
        <fullName evidence="1">Uncharacterized protein</fullName>
    </submittedName>
</protein>
<sequence>MAGPAPEPPPRIGSLSEYGPGPWLAPWSSPVAARLELCPGRIERVATGPAILAAARPLDRIHQREGGAERAGGLQLQLAEVGERVGHTTAGHGRARRCRRRRQVRPAAQPLGVVDQVRIVAGERVGRRDEALAGRDQTAAAVVVRRRVRQVGQPRRLLERVRGRVRAALQIAGGFGSIWRMTIGLTDVITSTWFGVFVSVIGMRRNRTSRNSMISRMNSISMTRAALSPMIWRFSIANPMSRIATCSNSLESVSCALVSVSRERFSKLPCSCTSTRWYALKCELFTSSFPFQYQLTVADGTAELRHSIVAFSPLYDWMKRRTGSISGLQAKSSTCSSPNVLSITRSGPPAQVGAIGYGMLCSVSHSLAARSRQSHTHGFSCSSIPCSRLSVSIVFGRSSDSWLPFSLSEWSDPSPSNACGAIVWMLQNDRSSLVSAVTFRNAWLSIFWMWLRASVRSRSDTMCWKAADGTAVSRLIDRSSSTRFVSPANAPSSICPMRQSRMYSFCRFSRFDRTNVSFEMICRLLPDTSSTCVEWSMFSGMLGWAGLPDPSAPATGEWLNAR</sequence>
<dbReference type="EnsemblMetazoa" id="AMEM000228-RA">
    <property type="protein sequence ID" value="AMEM000228-PA"/>
    <property type="gene ID" value="AMEM000228"/>
</dbReference>
<name>A0A182UM45_ANOME</name>
<organism evidence="1 2">
    <name type="scientific">Anopheles merus</name>
    <name type="common">Mosquito</name>
    <dbReference type="NCBI Taxonomy" id="30066"/>
    <lineage>
        <taxon>Eukaryota</taxon>
        <taxon>Metazoa</taxon>
        <taxon>Ecdysozoa</taxon>
        <taxon>Arthropoda</taxon>
        <taxon>Hexapoda</taxon>
        <taxon>Insecta</taxon>
        <taxon>Pterygota</taxon>
        <taxon>Neoptera</taxon>
        <taxon>Endopterygota</taxon>
        <taxon>Diptera</taxon>
        <taxon>Nematocera</taxon>
        <taxon>Culicoidea</taxon>
        <taxon>Culicidae</taxon>
        <taxon>Anophelinae</taxon>
        <taxon>Anopheles</taxon>
    </lineage>
</organism>
<dbReference type="AlphaFoldDB" id="A0A182UM45"/>
<reference evidence="1" key="1">
    <citation type="submission" date="2020-05" db="UniProtKB">
        <authorList>
            <consortium name="EnsemblMetazoa"/>
        </authorList>
    </citation>
    <scope>IDENTIFICATION</scope>
    <source>
        <strain evidence="1">MAF</strain>
    </source>
</reference>
<evidence type="ECO:0000313" key="1">
    <source>
        <dbReference type="EnsemblMetazoa" id="AMEM000228-PA"/>
    </source>
</evidence>
<evidence type="ECO:0000313" key="2">
    <source>
        <dbReference type="Proteomes" id="UP000075903"/>
    </source>
</evidence>
<accession>A0A182UM45</accession>
<dbReference type="Proteomes" id="UP000075903">
    <property type="component" value="Unassembled WGS sequence"/>
</dbReference>
<dbReference type="VEuPathDB" id="VectorBase:AMEM000228"/>
<keyword evidence="2" id="KW-1185">Reference proteome</keyword>
<proteinExistence type="predicted"/>